<keyword evidence="2" id="KW-0472">Membrane</keyword>
<dbReference type="Pfam" id="PF01569">
    <property type="entry name" value="PAP2"/>
    <property type="match status" value="1"/>
</dbReference>
<evidence type="ECO:0000313" key="4">
    <source>
        <dbReference type="EMBL" id="PZQ75274.1"/>
    </source>
</evidence>
<reference evidence="4 5" key="1">
    <citation type="submission" date="2017-08" db="EMBL/GenBank/DDBJ databases">
        <title>Infants hospitalized years apart are colonized by the same room-sourced microbial strains.</title>
        <authorList>
            <person name="Brooks B."/>
            <person name="Olm M.R."/>
            <person name="Firek B.A."/>
            <person name="Baker R."/>
            <person name="Thomas B.C."/>
            <person name="Morowitz M.J."/>
            <person name="Banfield J.F."/>
        </authorList>
    </citation>
    <scope>NUCLEOTIDE SEQUENCE [LARGE SCALE GENOMIC DNA]</scope>
    <source>
        <strain evidence="4">S2_005_003_R2_41</strain>
    </source>
</reference>
<evidence type="ECO:0000259" key="3">
    <source>
        <dbReference type="Pfam" id="PF01569"/>
    </source>
</evidence>
<evidence type="ECO:0000256" key="2">
    <source>
        <dbReference type="SAM" id="Phobius"/>
    </source>
</evidence>
<dbReference type="Gene3D" id="1.20.144.10">
    <property type="entry name" value="Phosphatidic acid phosphatase type 2/haloperoxidase"/>
    <property type="match status" value="1"/>
</dbReference>
<accession>A0A2W5QDT4</accession>
<proteinExistence type="predicted"/>
<evidence type="ECO:0000256" key="1">
    <source>
        <dbReference type="SAM" id="MobiDB-lite"/>
    </source>
</evidence>
<feature type="transmembrane region" description="Helical" evidence="2">
    <location>
        <begin position="146"/>
        <end position="163"/>
    </location>
</feature>
<protein>
    <submittedName>
        <fullName evidence="4">PA-phosphatase</fullName>
    </submittedName>
</protein>
<feature type="transmembrane region" description="Helical" evidence="2">
    <location>
        <begin position="114"/>
        <end position="134"/>
    </location>
</feature>
<name>A0A2W5QDT4_VARPD</name>
<feature type="region of interest" description="Disordered" evidence="1">
    <location>
        <begin position="195"/>
        <end position="246"/>
    </location>
</feature>
<feature type="transmembrane region" description="Helical" evidence="2">
    <location>
        <begin position="70"/>
        <end position="89"/>
    </location>
</feature>
<dbReference type="Proteomes" id="UP000249135">
    <property type="component" value="Unassembled WGS sequence"/>
</dbReference>
<evidence type="ECO:0000313" key="5">
    <source>
        <dbReference type="Proteomes" id="UP000249135"/>
    </source>
</evidence>
<gene>
    <name evidence="4" type="ORF">DI563_10075</name>
</gene>
<dbReference type="EMBL" id="QFPP01000094">
    <property type="protein sequence ID" value="PZQ75274.1"/>
    <property type="molecule type" value="Genomic_DNA"/>
</dbReference>
<feature type="transmembrane region" description="Helical" evidence="2">
    <location>
        <begin position="41"/>
        <end position="63"/>
    </location>
</feature>
<feature type="transmembrane region" description="Helical" evidence="2">
    <location>
        <begin position="169"/>
        <end position="188"/>
    </location>
</feature>
<feature type="compositionally biased region" description="Low complexity" evidence="1">
    <location>
        <begin position="205"/>
        <end position="214"/>
    </location>
</feature>
<dbReference type="SUPFAM" id="SSF48317">
    <property type="entry name" value="Acid phosphatase/Vanadium-dependent haloperoxidase"/>
    <property type="match status" value="1"/>
</dbReference>
<keyword evidence="2" id="KW-1133">Transmembrane helix</keyword>
<dbReference type="InterPro" id="IPR036938">
    <property type="entry name" value="PAP2/HPO_sf"/>
</dbReference>
<feature type="domain" description="Phosphatidic acid phosphatase type 2/haloperoxidase" evidence="3">
    <location>
        <begin position="115"/>
        <end position="192"/>
    </location>
</feature>
<comment type="caution">
    <text evidence="4">The sequence shown here is derived from an EMBL/GenBank/DDBJ whole genome shotgun (WGS) entry which is preliminary data.</text>
</comment>
<dbReference type="InterPro" id="IPR000326">
    <property type="entry name" value="PAP2/HPO"/>
</dbReference>
<sequence>MVGTTVSISSFFVAYFWLMETTAHRAVTVPTTALDAWVGLNAWAIVPYASLWLYVSLAPAFAANLGALRSYMAGALAIIGLAFATYWVFPTVTPSFGVDWAMYPMLGFLKTADAGGNAFPSLHVAFACYTAVVIGSQLRSIQAPRWARAINGAWCVAIAYSTLAIHQHVALDVVGGVLTTCVALRLVARVRRHARRRRQRVHPTRGAAGAAAARHAQRMVGPVGRALSRDSTGEAAPRCYREAPRR</sequence>
<organism evidence="4 5">
    <name type="scientific">Variovorax paradoxus</name>
    <dbReference type="NCBI Taxonomy" id="34073"/>
    <lineage>
        <taxon>Bacteria</taxon>
        <taxon>Pseudomonadati</taxon>
        <taxon>Pseudomonadota</taxon>
        <taxon>Betaproteobacteria</taxon>
        <taxon>Burkholderiales</taxon>
        <taxon>Comamonadaceae</taxon>
        <taxon>Variovorax</taxon>
    </lineage>
</organism>
<dbReference type="AlphaFoldDB" id="A0A2W5QDT4"/>
<keyword evidence="2" id="KW-0812">Transmembrane</keyword>